<evidence type="ECO:0000313" key="3">
    <source>
        <dbReference type="EMBL" id="GAP30077.1"/>
    </source>
</evidence>
<evidence type="ECO:0000313" key="4">
    <source>
        <dbReference type="Proteomes" id="UP000037179"/>
    </source>
</evidence>
<evidence type="ECO:0000256" key="2">
    <source>
        <dbReference type="ARBA" id="ARBA00022764"/>
    </source>
</evidence>
<dbReference type="GO" id="GO:0055040">
    <property type="term" value="C:periplasmic flagellum"/>
    <property type="evidence" value="ECO:0007669"/>
    <property type="project" value="UniProtKB-SubCell"/>
</dbReference>
<dbReference type="EMBL" id="BBYQ01000071">
    <property type="protein sequence ID" value="GAP30077.1"/>
    <property type="molecule type" value="Genomic_DNA"/>
</dbReference>
<gene>
    <name evidence="3" type="ORF">NSK11_contig00071-0050</name>
</gene>
<reference evidence="4" key="1">
    <citation type="submission" date="2015-07" db="EMBL/GenBank/DDBJ databases">
        <title>Nocardia seriolae U-1 whole genome shotgun sequence.</title>
        <authorList>
            <person name="Imajoh M."/>
            <person name="Fukumoto Y."/>
            <person name="Sukeda M."/>
            <person name="Yamane J."/>
            <person name="Yamasaki K."/>
            <person name="Shimizu M."/>
            <person name="Ohnishi K."/>
            <person name="Oshima S."/>
        </authorList>
    </citation>
    <scope>NUCLEOTIDE SEQUENCE [LARGE SCALE GENOMIC DNA]</scope>
    <source>
        <strain evidence="4">U-1</strain>
    </source>
</reference>
<reference evidence="3 4" key="2">
    <citation type="journal article" date="2016" name="Genome Announc.">
        <title>Draft Genome Sequence of Erythromycin- and Oxytetracycline-Sensitive Nocardia seriolae Strain U-1 (NBRC 110359).</title>
        <authorList>
            <person name="Imajoh M."/>
            <person name="Sukeda M."/>
            <person name="Shimizu M."/>
            <person name="Yamane J."/>
            <person name="Ohnishi K."/>
            <person name="Oshima S."/>
        </authorList>
    </citation>
    <scope>NUCLEOTIDE SEQUENCE [LARGE SCALE GENOMIC DNA]</scope>
    <source>
        <strain evidence="3 4">U-1</strain>
    </source>
</reference>
<dbReference type="GO" id="GO:0071973">
    <property type="term" value="P:bacterial-type flagellum-dependent cell motility"/>
    <property type="evidence" value="ECO:0007669"/>
    <property type="project" value="InterPro"/>
</dbReference>
<evidence type="ECO:0000256" key="1">
    <source>
        <dbReference type="ARBA" id="ARBA00004631"/>
    </source>
</evidence>
<protein>
    <submittedName>
        <fullName evidence="3">Uncharacterized protein</fullName>
    </submittedName>
</protein>
<dbReference type="Pfam" id="PF04620">
    <property type="entry name" value="FlaA"/>
    <property type="match status" value="1"/>
</dbReference>
<sequence>MTEGVHTVKLYDFGEGDSWTATGRPAWENLEVRIASGSRPTSDSPVHVLGVRVRTGPGHRGYNIFELVPPEPLVLPESTTAMSLWVWGANHDYTIEAHLADCEDEYLIKPLGSLRFSGWRRITLQFAAPLSGTRFVKFVVRTAPVERAKSFEIRLAEFTAITKGQVPGTL</sequence>
<dbReference type="Proteomes" id="UP000037179">
    <property type="component" value="Unassembled WGS sequence"/>
</dbReference>
<dbReference type="AlphaFoldDB" id="A0A0B8NHT0"/>
<accession>A0A0B8NHT0</accession>
<name>A0A0B8NHT0_9NOCA</name>
<dbReference type="InterPro" id="IPR006714">
    <property type="entry name" value="FlaA"/>
</dbReference>
<keyword evidence="4" id="KW-1185">Reference proteome</keyword>
<comment type="subcellular location">
    <subcellularLocation>
        <location evidence="1">Periplasmic flagellum</location>
    </subcellularLocation>
</comment>
<organism evidence="3 4">
    <name type="scientific">Nocardia seriolae</name>
    <dbReference type="NCBI Taxonomy" id="37332"/>
    <lineage>
        <taxon>Bacteria</taxon>
        <taxon>Bacillati</taxon>
        <taxon>Actinomycetota</taxon>
        <taxon>Actinomycetes</taxon>
        <taxon>Mycobacteriales</taxon>
        <taxon>Nocardiaceae</taxon>
        <taxon>Nocardia</taxon>
    </lineage>
</organism>
<comment type="caution">
    <text evidence="3">The sequence shown here is derived from an EMBL/GenBank/DDBJ whole genome shotgun (WGS) entry which is preliminary data.</text>
</comment>
<keyword evidence="2" id="KW-0574">Periplasm</keyword>
<dbReference type="GO" id="GO:0030288">
    <property type="term" value="C:outer membrane-bounded periplasmic space"/>
    <property type="evidence" value="ECO:0007669"/>
    <property type="project" value="InterPro"/>
</dbReference>
<proteinExistence type="predicted"/>
<dbReference type="RefSeq" id="WP_081986020.1">
    <property type="nucleotide sequence ID" value="NZ_AP017900.1"/>
</dbReference>